<accession>A0AAD9U9D3</accession>
<feature type="region of interest" description="Disordered" evidence="1">
    <location>
        <begin position="117"/>
        <end position="137"/>
    </location>
</feature>
<reference evidence="3" key="1">
    <citation type="journal article" date="2023" name="Plant J.">
        <title>Genome sequences and population genomics provide insights into the demographic history, inbreeding, and mutation load of two 'living fossil' tree species of Dipteronia.</title>
        <authorList>
            <person name="Feng Y."/>
            <person name="Comes H.P."/>
            <person name="Chen J."/>
            <person name="Zhu S."/>
            <person name="Lu R."/>
            <person name="Zhang X."/>
            <person name="Li P."/>
            <person name="Qiu J."/>
            <person name="Olsen K.M."/>
            <person name="Qiu Y."/>
        </authorList>
    </citation>
    <scope>NUCLEOTIDE SEQUENCE</scope>
    <source>
        <strain evidence="3">KIB01</strain>
    </source>
</reference>
<protein>
    <recommendedName>
        <fullName evidence="2">Meiosis-specific protein ASY3-like coiled-coil domain-containing protein</fullName>
    </recommendedName>
</protein>
<feature type="compositionally biased region" description="Basic and acidic residues" evidence="1">
    <location>
        <begin position="1"/>
        <end position="15"/>
    </location>
</feature>
<dbReference type="InterPro" id="IPR037731">
    <property type="entry name" value="ASY3-like"/>
</dbReference>
<evidence type="ECO:0000313" key="4">
    <source>
        <dbReference type="Proteomes" id="UP001280121"/>
    </source>
</evidence>
<evidence type="ECO:0000259" key="2">
    <source>
        <dbReference type="Pfam" id="PF20435"/>
    </source>
</evidence>
<feature type="compositionally biased region" description="Polar residues" evidence="1">
    <location>
        <begin position="473"/>
        <end position="490"/>
    </location>
</feature>
<feature type="domain" description="Meiosis-specific protein ASY3-like coiled-coil" evidence="2">
    <location>
        <begin position="15"/>
        <end position="821"/>
    </location>
</feature>
<dbReference type="PANTHER" id="PTHR36027:SF1">
    <property type="entry name" value="MEIOSIS-SPECIFIC PROTEIN ASY3"/>
    <property type="match status" value="1"/>
</dbReference>
<proteinExistence type="predicted"/>
<feature type="region of interest" description="Disordered" evidence="1">
    <location>
        <begin position="469"/>
        <end position="581"/>
    </location>
</feature>
<evidence type="ECO:0000313" key="3">
    <source>
        <dbReference type="EMBL" id="KAK2649849.1"/>
    </source>
</evidence>
<name>A0AAD9U9D3_9ROSI</name>
<dbReference type="Pfam" id="PF20435">
    <property type="entry name" value="ASY3-like"/>
    <property type="match status" value="1"/>
</dbReference>
<feature type="compositionally biased region" description="Polar residues" evidence="1">
    <location>
        <begin position="264"/>
        <end position="281"/>
    </location>
</feature>
<feature type="region of interest" description="Disordered" evidence="1">
    <location>
        <begin position="622"/>
        <end position="651"/>
    </location>
</feature>
<feature type="region of interest" description="Disordered" evidence="1">
    <location>
        <begin position="229"/>
        <end position="305"/>
    </location>
</feature>
<feature type="compositionally biased region" description="Polar residues" evidence="1">
    <location>
        <begin position="508"/>
        <end position="520"/>
    </location>
</feature>
<gene>
    <name evidence="3" type="ORF">Ddye_017338</name>
</gene>
<feature type="compositionally biased region" description="Basic and acidic residues" evidence="1">
    <location>
        <begin position="390"/>
        <end position="403"/>
    </location>
</feature>
<feature type="compositionally biased region" description="Basic and acidic residues" evidence="1">
    <location>
        <begin position="243"/>
        <end position="253"/>
    </location>
</feature>
<dbReference type="AlphaFoldDB" id="A0AAD9U9D3"/>
<dbReference type="Proteomes" id="UP001280121">
    <property type="component" value="Unassembled WGS sequence"/>
</dbReference>
<organism evidence="3 4">
    <name type="scientific">Dipteronia dyeriana</name>
    <dbReference type="NCBI Taxonomy" id="168575"/>
    <lineage>
        <taxon>Eukaryota</taxon>
        <taxon>Viridiplantae</taxon>
        <taxon>Streptophyta</taxon>
        <taxon>Embryophyta</taxon>
        <taxon>Tracheophyta</taxon>
        <taxon>Spermatophyta</taxon>
        <taxon>Magnoliopsida</taxon>
        <taxon>eudicotyledons</taxon>
        <taxon>Gunneridae</taxon>
        <taxon>Pentapetalae</taxon>
        <taxon>rosids</taxon>
        <taxon>malvids</taxon>
        <taxon>Sapindales</taxon>
        <taxon>Sapindaceae</taxon>
        <taxon>Hippocastanoideae</taxon>
        <taxon>Acereae</taxon>
        <taxon>Dipteronia</taxon>
    </lineage>
</organism>
<sequence length="825" mass="93078">MEVDMRQNLRDDRVNDCQSFDSIYRPSSQSRKISIGITVDSQTKKKPKATKKAEVEVPNAEGINCNKEIFTEPKTKGEGNTTANKGKQIVGTEQVSSPWITTRSSHQKAPTLENVLHTKQSKPATGGRQKKLNGAKDKQGTYSVQFFANENTILQTSDGSQKKFNGITYRRMKEKDRAPECLEDFTFATAQDVTSTDKAVIPDKMDKPENGRSETLRMKLWEILGTVASPKSQNSNSKASEVGADKLKQKEVVDQTGDTVVKPRQNSDSIETDSEGPNQPTMRPLTRSLTRKRTSTKMQQNKTKIGSCSTYKQKYEKKNIFSFEERWSGKLDGAINSDSSIPARKKSQRKSSAIKPRKISFLEKDNVGEPQRASYSRKSPPQTEKTSSLGKKEDSFPGCPPEERRKYFEAKNNIQEIDCPSPVSKTMNQTGDFHDPTLVENRNHQEDCNHPSLKNVFDPLDEFQSPTFAFKTPTLSPSPRSMPSTIQMEQDCTPGPDETRFTVGNFRSFRTLQTPKSDCSGSDAETESSDDTKQLKDSPSIEPSPAKEKKDAENGLVESSSEDDDPRSSEEDSPIIKRYGWKREISPETGTAKDKNCIHYPTKRLGRNGGIKVVGFSPPLTSPQGIMESDRLQEPTQNQEDDWLQEPTEQNQEDDLTRVVTLFAFALDNFRKKMDAVTKKKSSEILMSVSEEIHLQLKNVESQIQTDVGKLTSLSKSKRKRLETSFGEQQEQLQLIHENFKKDIHQHLQECRSILEVMEAYQIELKGTVKKQRTSHQKLLLQLEEAVETQLSDAQRRITTVHELAREKMLQLKLVIAECLKGGVF</sequence>
<dbReference type="GO" id="GO:0051321">
    <property type="term" value="P:meiotic cell cycle"/>
    <property type="evidence" value="ECO:0007669"/>
    <property type="project" value="InterPro"/>
</dbReference>
<dbReference type="PANTHER" id="PTHR36027">
    <property type="entry name" value="MEIOSIS-SPECIFIC PROTEIN ASY3"/>
    <property type="match status" value="1"/>
</dbReference>
<keyword evidence="4" id="KW-1185">Reference proteome</keyword>
<evidence type="ECO:0000256" key="1">
    <source>
        <dbReference type="SAM" id="MobiDB-lite"/>
    </source>
</evidence>
<dbReference type="EMBL" id="JANJYI010000005">
    <property type="protein sequence ID" value="KAK2649849.1"/>
    <property type="molecule type" value="Genomic_DNA"/>
</dbReference>
<feature type="compositionally biased region" description="Polar residues" evidence="1">
    <location>
        <begin position="373"/>
        <end position="389"/>
    </location>
</feature>
<feature type="region of interest" description="Disordered" evidence="1">
    <location>
        <begin position="1"/>
        <end position="31"/>
    </location>
</feature>
<dbReference type="InterPro" id="IPR046845">
    <property type="entry name" value="ASY3-like_CC"/>
</dbReference>
<feature type="region of interest" description="Disordered" evidence="1">
    <location>
        <begin position="332"/>
        <end position="403"/>
    </location>
</feature>
<feature type="compositionally biased region" description="Polar residues" evidence="1">
    <location>
        <begin position="16"/>
        <end position="31"/>
    </location>
</feature>
<comment type="caution">
    <text evidence="3">The sequence shown here is derived from an EMBL/GenBank/DDBJ whole genome shotgun (WGS) entry which is preliminary data.</text>
</comment>
<feature type="compositionally biased region" description="Polar residues" evidence="1">
    <location>
        <begin position="229"/>
        <end position="239"/>
    </location>
</feature>